<evidence type="ECO:0000256" key="3">
    <source>
        <dbReference type="ARBA" id="ARBA00023157"/>
    </source>
</evidence>
<keyword evidence="7" id="KW-1133">Transmembrane helix</keyword>
<dbReference type="Gene3D" id="2.120.10.30">
    <property type="entry name" value="TolB, C-terminal domain"/>
    <property type="match status" value="1"/>
</dbReference>
<evidence type="ECO:0000256" key="7">
    <source>
        <dbReference type="SAM" id="Phobius"/>
    </source>
</evidence>
<dbReference type="Pfam" id="PF01731">
    <property type="entry name" value="Arylesterase"/>
    <property type="match status" value="1"/>
</dbReference>
<organism evidence="8 9">
    <name type="scientific">Panagrellus redivivus</name>
    <name type="common">Microworm</name>
    <dbReference type="NCBI Taxonomy" id="6233"/>
    <lineage>
        <taxon>Eukaryota</taxon>
        <taxon>Metazoa</taxon>
        <taxon>Ecdysozoa</taxon>
        <taxon>Nematoda</taxon>
        <taxon>Chromadorea</taxon>
        <taxon>Rhabditida</taxon>
        <taxon>Tylenchina</taxon>
        <taxon>Panagrolaimomorpha</taxon>
        <taxon>Panagrolaimoidea</taxon>
        <taxon>Panagrolaimidae</taxon>
        <taxon>Panagrellus</taxon>
    </lineage>
</organism>
<protein>
    <submittedName>
        <fullName evidence="9">Six-bladed beta-propeller, TolB-like protein</fullName>
    </submittedName>
</protein>
<evidence type="ECO:0000256" key="4">
    <source>
        <dbReference type="ARBA" id="ARBA00023180"/>
    </source>
</evidence>
<comment type="similarity">
    <text evidence="1">Belongs to the paraoxonase family.</text>
</comment>
<keyword evidence="8" id="KW-1185">Reference proteome</keyword>
<dbReference type="InterPro" id="IPR011042">
    <property type="entry name" value="6-blade_b-propeller_TolB-like"/>
</dbReference>
<proteinExistence type="inferred from homology"/>
<keyword evidence="4" id="KW-0325">Glycoprotein</keyword>
<feature type="binding site" evidence="5">
    <location>
        <position position="180"/>
    </location>
    <ligand>
        <name>Ca(2+)</name>
        <dbReference type="ChEBI" id="CHEBI:29108"/>
        <label>1</label>
        <note>catalytic</note>
    </ligand>
</feature>
<evidence type="ECO:0000256" key="5">
    <source>
        <dbReference type="PIRSR" id="PIRSR602640-2"/>
    </source>
</evidence>
<evidence type="ECO:0000256" key="2">
    <source>
        <dbReference type="ARBA" id="ARBA00022801"/>
    </source>
</evidence>
<comment type="cofactor">
    <cofactor evidence="5">
        <name>Ca(2+)</name>
        <dbReference type="ChEBI" id="CHEBI:29108"/>
    </cofactor>
    <text evidence="5">Binds 2 calcium ions per subunit.</text>
</comment>
<evidence type="ECO:0000256" key="6">
    <source>
        <dbReference type="SAM" id="MobiDB-lite"/>
    </source>
</evidence>
<dbReference type="PANTHER" id="PTHR11799:SF28">
    <property type="entry name" value="MECHANOSENSORY ABNORMALITY PROTEIN 6"/>
    <property type="match status" value="1"/>
</dbReference>
<dbReference type="AlphaFoldDB" id="A0A7E4VUM8"/>
<dbReference type="PANTHER" id="PTHR11799">
    <property type="entry name" value="PARAOXONASE"/>
    <property type="match status" value="1"/>
</dbReference>
<dbReference type="WBParaSite" id="Pan_g3656.t1">
    <property type="protein sequence ID" value="Pan_g3656.t1"/>
    <property type="gene ID" value="Pan_g3656"/>
</dbReference>
<dbReference type="SUPFAM" id="SSF63829">
    <property type="entry name" value="Calcium-dependent phosphotriesterase"/>
    <property type="match status" value="1"/>
</dbReference>
<keyword evidence="3" id="KW-1015">Disulfide bond</keyword>
<dbReference type="InterPro" id="IPR002640">
    <property type="entry name" value="Arylesterase"/>
</dbReference>
<feature type="region of interest" description="Disordered" evidence="6">
    <location>
        <begin position="1"/>
        <end position="25"/>
    </location>
</feature>
<reference evidence="8" key="1">
    <citation type="journal article" date="2013" name="Genetics">
        <title>The draft genome and transcriptome of Panagrellus redivivus are shaped by the harsh demands of a free-living lifestyle.</title>
        <authorList>
            <person name="Srinivasan J."/>
            <person name="Dillman A.R."/>
            <person name="Macchietto M.G."/>
            <person name="Heikkinen L."/>
            <person name="Lakso M."/>
            <person name="Fracchia K.M."/>
            <person name="Antoshechkin I."/>
            <person name="Mortazavi A."/>
            <person name="Wong G."/>
            <person name="Sternberg P.W."/>
        </authorList>
    </citation>
    <scope>NUCLEOTIDE SEQUENCE [LARGE SCALE GENOMIC DNA]</scope>
    <source>
        <strain evidence="8">MT8872</strain>
    </source>
</reference>
<feature type="transmembrane region" description="Helical" evidence="7">
    <location>
        <begin position="56"/>
        <end position="76"/>
    </location>
</feature>
<dbReference type="GO" id="GO:0004064">
    <property type="term" value="F:arylesterase activity"/>
    <property type="evidence" value="ECO:0007669"/>
    <property type="project" value="InterPro"/>
</dbReference>
<evidence type="ECO:0000313" key="9">
    <source>
        <dbReference type="WBParaSite" id="Pan_g3656.t1"/>
    </source>
</evidence>
<keyword evidence="5" id="KW-0479">Metal-binding</keyword>
<keyword evidence="5" id="KW-0106">Calcium</keyword>
<dbReference type="Proteomes" id="UP000492821">
    <property type="component" value="Unassembled WGS sequence"/>
</dbReference>
<dbReference type="InterPro" id="IPR051288">
    <property type="entry name" value="Serum_paraoxonase/arylesterase"/>
</dbReference>
<feature type="binding site" evidence="5">
    <location>
        <position position="244"/>
    </location>
    <ligand>
        <name>Ca(2+)</name>
        <dbReference type="ChEBI" id="CHEBI:29108"/>
        <label>1</label>
        <note>catalytic</note>
    </ligand>
</feature>
<name>A0A7E4VUM8_PANRE</name>
<sequence length="449" mass="48315">MAAVRGRQKPPTTPPPSITSRSGTNAASIIQAPVKRSPTTGSSGGGFAPFTGHRTLVKAGIVGVLGIGVIRFVLLLDLDKRVFNHKPGTCRGIRNLGPLSGDLEYVPDLATVFISQPGSRLFEPLNTSTYVGHISILKLERNEKGEPEVTSDSLEPVKLRIELGSGSTTFNRTRFLPMGLSVGTAGKRTLVYVVNARGNGVAAGDGNGGHTTTTTVEVFTYMEKTGTLYHVKTIQHQSFHSLTDIAVLDGGNRFVAINGFYFGNMYLRYGELAMQLRSGDLVLYDGKNVKVIDNAIASPMAVALDKERGYLYVSSFSGETIKAYSIEQDLSIKHVTDVLLMSAPHGLSVDPKTGDVWTIAQPVMHQTLRQVWDVYTGGRLKRKTGTPSHVLRIRFQDENRSSWVLTEPFANDGTGLPGGTGLAVVTGTLVMTSASKKAVVCEMNNYGIA</sequence>
<dbReference type="GO" id="GO:0046872">
    <property type="term" value="F:metal ion binding"/>
    <property type="evidence" value="ECO:0007669"/>
    <property type="project" value="UniProtKB-KW"/>
</dbReference>
<keyword evidence="7" id="KW-0812">Transmembrane</keyword>
<evidence type="ECO:0000256" key="1">
    <source>
        <dbReference type="ARBA" id="ARBA00008595"/>
    </source>
</evidence>
<accession>A0A7E4VUM8</accession>
<reference evidence="9" key="2">
    <citation type="submission" date="2020-10" db="UniProtKB">
        <authorList>
            <consortium name="WormBaseParasite"/>
        </authorList>
    </citation>
    <scope>IDENTIFICATION</scope>
</reference>
<evidence type="ECO:0000313" key="8">
    <source>
        <dbReference type="Proteomes" id="UP000492821"/>
    </source>
</evidence>
<keyword evidence="7" id="KW-0472">Membrane</keyword>
<keyword evidence="2" id="KW-0378">Hydrolase</keyword>